<keyword evidence="2" id="KW-0186">Copper</keyword>
<dbReference type="InterPro" id="IPR001424">
    <property type="entry name" value="SOD_Cu_Zn_dom"/>
</dbReference>
<organism evidence="4 5">
    <name type="scientific">Desulfuromonas soudanensis</name>
    <dbReference type="NCBI Taxonomy" id="1603606"/>
    <lineage>
        <taxon>Bacteria</taxon>
        <taxon>Pseudomonadati</taxon>
        <taxon>Thermodesulfobacteriota</taxon>
        <taxon>Desulfuromonadia</taxon>
        <taxon>Desulfuromonadales</taxon>
        <taxon>Desulfuromonadaceae</taxon>
        <taxon>Desulfuromonas</taxon>
    </lineage>
</organism>
<dbReference type="PATRIC" id="fig|1603606.3.peg.352"/>
<keyword evidence="2" id="KW-0560">Oxidoreductase</keyword>
<dbReference type="PROSITE" id="PS00332">
    <property type="entry name" value="SOD_CU_ZN_2"/>
    <property type="match status" value="1"/>
</dbReference>
<dbReference type="SUPFAM" id="SSF49329">
    <property type="entry name" value="Cu,Zn superoxide dismutase-like"/>
    <property type="match status" value="1"/>
</dbReference>
<comment type="function">
    <text evidence="2">Destroys radicals which are normally produced within the cells and which are toxic to biological systems.</text>
</comment>
<comment type="catalytic activity">
    <reaction evidence="2">
        <text>2 superoxide + 2 H(+) = H2O2 + O2</text>
        <dbReference type="Rhea" id="RHEA:20696"/>
        <dbReference type="ChEBI" id="CHEBI:15378"/>
        <dbReference type="ChEBI" id="CHEBI:15379"/>
        <dbReference type="ChEBI" id="CHEBI:16240"/>
        <dbReference type="ChEBI" id="CHEBI:18421"/>
        <dbReference type="EC" id="1.15.1.1"/>
    </reaction>
</comment>
<evidence type="ECO:0000256" key="1">
    <source>
        <dbReference type="ARBA" id="ARBA00010457"/>
    </source>
</evidence>
<evidence type="ECO:0000256" key="2">
    <source>
        <dbReference type="RuleBase" id="RU000393"/>
    </source>
</evidence>
<dbReference type="GO" id="GO:0005507">
    <property type="term" value="F:copper ion binding"/>
    <property type="evidence" value="ECO:0007669"/>
    <property type="project" value="InterPro"/>
</dbReference>
<name>A0A0M4DF79_9BACT</name>
<feature type="domain" description="Superoxide dismutase copper/zinc binding" evidence="3">
    <location>
        <begin position="32"/>
        <end position="86"/>
    </location>
</feature>
<dbReference type="PANTHER" id="PTHR10003">
    <property type="entry name" value="SUPEROXIDE DISMUTASE CU-ZN -RELATED"/>
    <property type="match status" value="1"/>
</dbReference>
<proteinExistence type="inferred from homology"/>
<accession>A0A0M4DF79</accession>
<evidence type="ECO:0000259" key="3">
    <source>
        <dbReference type="Pfam" id="PF00080"/>
    </source>
</evidence>
<gene>
    <name evidence="4" type="ORF">DSOUD_0325</name>
</gene>
<keyword evidence="2" id="KW-0479">Metal-binding</keyword>
<dbReference type="Pfam" id="PF00080">
    <property type="entry name" value="Sod_Cu"/>
    <property type="match status" value="1"/>
</dbReference>
<keyword evidence="5" id="KW-1185">Reference proteome</keyword>
<dbReference type="Gene3D" id="2.60.40.200">
    <property type="entry name" value="Superoxide dismutase, copper/zinc binding domain"/>
    <property type="match status" value="1"/>
</dbReference>
<protein>
    <recommendedName>
        <fullName evidence="2">Superoxide dismutase [Cu-Zn]</fullName>
        <ecNumber evidence="2">1.15.1.1</ecNumber>
    </recommendedName>
</protein>
<dbReference type="Proteomes" id="UP000057158">
    <property type="component" value="Chromosome"/>
</dbReference>
<dbReference type="EMBL" id="CP010802">
    <property type="protein sequence ID" value="ALC15120.1"/>
    <property type="molecule type" value="Genomic_DNA"/>
</dbReference>
<dbReference type="KEGG" id="des:DSOUD_0325"/>
<dbReference type="RefSeq" id="WP_053549353.1">
    <property type="nucleotide sequence ID" value="NZ_CP010802.1"/>
</dbReference>
<evidence type="ECO:0000313" key="4">
    <source>
        <dbReference type="EMBL" id="ALC15120.1"/>
    </source>
</evidence>
<dbReference type="OrthoDB" id="5431326at2"/>
<dbReference type="InterPro" id="IPR024134">
    <property type="entry name" value="SOD_Cu/Zn_/chaperone"/>
</dbReference>
<keyword evidence="2" id="KW-0862">Zinc</keyword>
<dbReference type="EC" id="1.15.1.1" evidence="2"/>
<dbReference type="GO" id="GO:0004784">
    <property type="term" value="F:superoxide dismutase activity"/>
    <property type="evidence" value="ECO:0007669"/>
    <property type="project" value="UniProtKB-EC"/>
</dbReference>
<reference evidence="4 5" key="1">
    <citation type="submission" date="2015-07" db="EMBL/GenBank/DDBJ databases">
        <title>Isolation and Genomic Characterization of a Novel Halophilic Metal-Reducing Deltaproteobacterium from the Deep Subsurface.</title>
        <authorList>
            <person name="Badalamenti J.P."/>
            <person name="Summers Z.M."/>
            <person name="Gralnick J.A."/>
            <person name="Bond D.R."/>
        </authorList>
    </citation>
    <scope>NUCLEOTIDE SEQUENCE [LARGE SCALE GENOMIC DNA]</scope>
    <source>
        <strain evidence="4 5">WTL</strain>
    </source>
</reference>
<comment type="cofactor">
    <cofactor evidence="2">
        <name>Cu cation</name>
        <dbReference type="ChEBI" id="CHEBI:23378"/>
    </cofactor>
    <text evidence="2">Binds 1 copper ion per subunit.</text>
</comment>
<evidence type="ECO:0000313" key="5">
    <source>
        <dbReference type="Proteomes" id="UP000057158"/>
    </source>
</evidence>
<dbReference type="AlphaFoldDB" id="A0A0M4DF79"/>
<dbReference type="STRING" id="1603606.DSOUD_0325"/>
<comment type="similarity">
    <text evidence="1 2">Belongs to the Cu-Zn superoxide dismutase family.</text>
</comment>
<dbReference type="InterPro" id="IPR036423">
    <property type="entry name" value="SOD-like_Cu/Zn_dom_sf"/>
</dbReference>
<sequence length="90" mass="9891">MRRSYVRKNPRVQVRQRWSLPFLIGMLLPLATCKKEKAHLEIVDQFLSLEGPDAIVGKTVIVHAQPDDLSSQPTGNAGPRVACGVIEGKG</sequence>
<comment type="cofactor">
    <cofactor evidence="2">
        <name>Zn(2+)</name>
        <dbReference type="ChEBI" id="CHEBI:29105"/>
    </cofactor>
    <text evidence="2">Binds 1 zinc ion per subunit.</text>
</comment>
<dbReference type="InterPro" id="IPR018152">
    <property type="entry name" value="SOD_Cu/Zn_BS"/>
</dbReference>